<sequence length="357" mass="38810">MSNGSNVANLNNSNGVTGATGVAKSIVVATHGHCFDGLCSAVLFTRLMRHLHPGQELRFEYHSSGYGPGQNGVDPKLLVGNENAILDFRFSAHPSLTWYFDHHVSAFPNEGDRETYEAHVARVKGLPPTARRMFHDGGYTSCTKLIADVGASVFGLDPEPTRTLVSWADMIDSAAFPNAEMAVSRHEPVLQLMTVVENKGNDAFLEMMVPRLLEQPLEDVARAPDVATAYEPLRAAHESFIELVRNHAQPMDGVVLVDLTDQVIDVAGKFVTYALYPESQYSVLVTRGKTKCKLSIGYNPWSPVARDHNIASICERHGGGGHPVVGAISLTADQVDRARSLAREIVAELQTPEADLA</sequence>
<dbReference type="SUPFAM" id="SSF64182">
    <property type="entry name" value="DHH phosphoesterases"/>
    <property type="match status" value="1"/>
</dbReference>
<evidence type="ECO:0000313" key="2">
    <source>
        <dbReference type="Proteomes" id="UP001379533"/>
    </source>
</evidence>
<dbReference type="Proteomes" id="UP001379533">
    <property type="component" value="Chromosome"/>
</dbReference>
<evidence type="ECO:0000313" key="1">
    <source>
        <dbReference type="EMBL" id="WXA98091.1"/>
    </source>
</evidence>
<reference evidence="1 2" key="1">
    <citation type="submission" date="2021-12" db="EMBL/GenBank/DDBJ databases">
        <title>Discovery of the Pendulisporaceae a myxobacterial family with distinct sporulation behavior and unique specialized metabolism.</title>
        <authorList>
            <person name="Garcia R."/>
            <person name="Popoff A."/>
            <person name="Bader C.D."/>
            <person name="Loehr J."/>
            <person name="Walesch S."/>
            <person name="Walt C."/>
            <person name="Boldt J."/>
            <person name="Bunk B."/>
            <person name="Haeckl F.J.F.P.J."/>
            <person name="Gunesch A.P."/>
            <person name="Birkelbach J."/>
            <person name="Nuebel U."/>
            <person name="Pietschmann T."/>
            <person name="Bach T."/>
            <person name="Mueller R."/>
        </authorList>
    </citation>
    <scope>NUCLEOTIDE SEQUENCE [LARGE SCALE GENOMIC DNA]</scope>
    <source>
        <strain evidence="1 2">MSr12523</strain>
    </source>
</reference>
<evidence type="ECO:0008006" key="3">
    <source>
        <dbReference type="Google" id="ProtNLM"/>
    </source>
</evidence>
<protein>
    <recommendedName>
        <fullName evidence="3">Phosphoesterase</fullName>
    </recommendedName>
</protein>
<organism evidence="1 2">
    <name type="scientific">Pendulispora brunnea</name>
    <dbReference type="NCBI Taxonomy" id="2905690"/>
    <lineage>
        <taxon>Bacteria</taxon>
        <taxon>Pseudomonadati</taxon>
        <taxon>Myxococcota</taxon>
        <taxon>Myxococcia</taxon>
        <taxon>Myxococcales</taxon>
        <taxon>Sorangiineae</taxon>
        <taxon>Pendulisporaceae</taxon>
        <taxon>Pendulispora</taxon>
    </lineage>
</organism>
<gene>
    <name evidence="1" type="ORF">LZC95_14765</name>
</gene>
<keyword evidence="2" id="KW-1185">Reference proteome</keyword>
<accession>A0ABZ2KP25</accession>
<dbReference type="InterPro" id="IPR038763">
    <property type="entry name" value="DHH_sf"/>
</dbReference>
<dbReference type="EMBL" id="CP089982">
    <property type="protein sequence ID" value="WXA98091.1"/>
    <property type="molecule type" value="Genomic_DNA"/>
</dbReference>
<name>A0ABZ2KP25_9BACT</name>
<proteinExistence type="predicted"/>
<dbReference type="RefSeq" id="WP_394848703.1">
    <property type="nucleotide sequence ID" value="NZ_CP089982.1"/>
</dbReference>